<name>A0A9D6V4N6_9BACT</name>
<dbReference type="Proteomes" id="UP000807825">
    <property type="component" value="Unassembled WGS sequence"/>
</dbReference>
<dbReference type="AlphaFoldDB" id="A0A9D6V4N6"/>
<dbReference type="EMBL" id="JACRDE010000285">
    <property type="protein sequence ID" value="MBI5249926.1"/>
    <property type="molecule type" value="Genomic_DNA"/>
</dbReference>
<reference evidence="1" key="1">
    <citation type="submission" date="2020-07" db="EMBL/GenBank/DDBJ databases">
        <title>Huge and variable diversity of episymbiotic CPR bacteria and DPANN archaea in groundwater ecosystems.</title>
        <authorList>
            <person name="He C.Y."/>
            <person name="Keren R."/>
            <person name="Whittaker M."/>
            <person name="Farag I.F."/>
            <person name="Doudna J."/>
            <person name="Cate J.H.D."/>
            <person name="Banfield J.F."/>
        </authorList>
    </citation>
    <scope>NUCLEOTIDE SEQUENCE</scope>
    <source>
        <strain evidence="1">NC_groundwater_1664_Pr3_B-0.1um_52_9</strain>
    </source>
</reference>
<organism evidence="1 2">
    <name type="scientific">Desulfomonile tiedjei</name>
    <dbReference type="NCBI Taxonomy" id="2358"/>
    <lineage>
        <taxon>Bacteria</taxon>
        <taxon>Pseudomonadati</taxon>
        <taxon>Thermodesulfobacteriota</taxon>
        <taxon>Desulfomonilia</taxon>
        <taxon>Desulfomonilales</taxon>
        <taxon>Desulfomonilaceae</taxon>
        <taxon>Desulfomonile</taxon>
    </lineage>
</organism>
<gene>
    <name evidence="1" type="ORF">HY912_10575</name>
</gene>
<protein>
    <submittedName>
        <fullName evidence="1">Uncharacterized protein</fullName>
    </submittedName>
</protein>
<evidence type="ECO:0000313" key="1">
    <source>
        <dbReference type="EMBL" id="MBI5249926.1"/>
    </source>
</evidence>
<comment type="caution">
    <text evidence="1">The sequence shown here is derived from an EMBL/GenBank/DDBJ whole genome shotgun (WGS) entry which is preliminary data.</text>
</comment>
<sequence length="90" mass="10253">MKTGVHVRSSVVAIVLIAGLLALPCWTHGFGSERSVQTKTNQQILVDRFDKILHLARIQHAQIEEWNKRPRAQVRQNKTVQKTKNVVAMQ</sequence>
<accession>A0A9D6V4N6</accession>
<evidence type="ECO:0000313" key="2">
    <source>
        <dbReference type="Proteomes" id="UP000807825"/>
    </source>
</evidence>
<proteinExistence type="predicted"/>